<dbReference type="PANTHER" id="PTHR11362">
    <property type="entry name" value="PHOSPHATIDYLETHANOLAMINE-BINDING PROTEIN"/>
    <property type="match status" value="1"/>
</dbReference>
<sequence>MTFPPIVICVLIIVPSSHTKSSSVNTMSKAWIAKEVVPDVVDAAPAEKLAVKYPQIAVNEGNVVKPSQVKDPPQVSWPAEDNALYTICMTDPDAPSRKKPSAREWHHWLVVNVPGSSVEKGVGDVLSEYVGAGPPKGTGLHRYIILVYKQQGKINPDEKKLTNKQGQGRGKIQHKKILGEI</sequence>
<dbReference type="Gene3D" id="3.90.280.10">
    <property type="entry name" value="PEBP-like"/>
    <property type="match status" value="1"/>
</dbReference>
<dbReference type="CDD" id="cd00866">
    <property type="entry name" value="PEBP_euk"/>
    <property type="match status" value="1"/>
</dbReference>
<gene>
    <name evidence="2" type="ORF">NQ315_005493</name>
</gene>
<dbReference type="EMBL" id="JANEYG010000033">
    <property type="protein sequence ID" value="KAJ8917446.1"/>
    <property type="molecule type" value="Genomic_DNA"/>
</dbReference>
<dbReference type="PANTHER" id="PTHR11362:SF82">
    <property type="entry name" value="PHOSPHATIDYLETHANOLAMINE-BINDING PROTEIN 4"/>
    <property type="match status" value="1"/>
</dbReference>
<evidence type="ECO:0000313" key="3">
    <source>
        <dbReference type="Proteomes" id="UP001159042"/>
    </source>
</evidence>
<dbReference type="InterPro" id="IPR035810">
    <property type="entry name" value="PEBP_euk"/>
</dbReference>
<feature type="signal peptide" evidence="1">
    <location>
        <begin position="1"/>
        <end position="19"/>
    </location>
</feature>
<comment type="caution">
    <text evidence="2">The sequence shown here is derived from an EMBL/GenBank/DDBJ whole genome shotgun (WGS) entry which is preliminary data.</text>
</comment>
<dbReference type="InterPro" id="IPR036610">
    <property type="entry name" value="PEBP-like_sf"/>
</dbReference>
<feature type="chain" id="PRO_5043967446" evidence="1">
    <location>
        <begin position="20"/>
        <end position="181"/>
    </location>
</feature>
<evidence type="ECO:0000256" key="1">
    <source>
        <dbReference type="SAM" id="SignalP"/>
    </source>
</evidence>
<reference evidence="2 3" key="1">
    <citation type="journal article" date="2023" name="Insect Mol. Biol.">
        <title>Genome sequencing provides insights into the evolution of gene families encoding plant cell wall-degrading enzymes in longhorned beetles.</title>
        <authorList>
            <person name="Shin N.R."/>
            <person name="Okamura Y."/>
            <person name="Kirsch R."/>
            <person name="Pauchet Y."/>
        </authorList>
    </citation>
    <scope>NUCLEOTIDE SEQUENCE [LARGE SCALE GENOMIC DNA]</scope>
    <source>
        <strain evidence="2">EAD_L_NR</strain>
    </source>
</reference>
<dbReference type="AlphaFoldDB" id="A0AAV8VST9"/>
<evidence type="ECO:0000313" key="2">
    <source>
        <dbReference type="EMBL" id="KAJ8917446.1"/>
    </source>
</evidence>
<proteinExistence type="predicted"/>
<keyword evidence="3" id="KW-1185">Reference proteome</keyword>
<dbReference type="InterPro" id="IPR008914">
    <property type="entry name" value="PEBP"/>
</dbReference>
<dbReference type="SUPFAM" id="SSF49777">
    <property type="entry name" value="PEBP-like"/>
    <property type="match status" value="1"/>
</dbReference>
<dbReference type="Proteomes" id="UP001159042">
    <property type="component" value="Unassembled WGS sequence"/>
</dbReference>
<protein>
    <submittedName>
        <fullName evidence="2">Uncharacterized protein</fullName>
    </submittedName>
</protein>
<accession>A0AAV8VST9</accession>
<dbReference type="Pfam" id="PF01161">
    <property type="entry name" value="PBP"/>
    <property type="match status" value="1"/>
</dbReference>
<organism evidence="2 3">
    <name type="scientific">Exocentrus adspersus</name>
    <dbReference type="NCBI Taxonomy" id="1586481"/>
    <lineage>
        <taxon>Eukaryota</taxon>
        <taxon>Metazoa</taxon>
        <taxon>Ecdysozoa</taxon>
        <taxon>Arthropoda</taxon>
        <taxon>Hexapoda</taxon>
        <taxon>Insecta</taxon>
        <taxon>Pterygota</taxon>
        <taxon>Neoptera</taxon>
        <taxon>Endopterygota</taxon>
        <taxon>Coleoptera</taxon>
        <taxon>Polyphaga</taxon>
        <taxon>Cucujiformia</taxon>
        <taxon>Chrysomeloidea</taxon>
        <taxon>Cerambycidae</taxon>
        <taxon>Lamiinae</taxon>
        <taxon>Acanthocinini</taxon>
        <taxon>Exocentrus</taxon>
    </lineage>
</organism>
<name>A0AAV8VST9_9CUCU</name>
<keyword evidence="1" id="KW-0732">Signal</keyword>